<dbReference type="InterPro" id="IPR000055">
    <property type="entry name" value="Restrct_endonuc_typeI_TRD"/>
</dbReference>
<proteinExistence type="inferred from homology"/>
<evidence type="ECO:0000313" key="5">
    <source>
        <dbReference type="EMBL" id="CAA0101530.1"/>
    </source>
</evidence>
<dbReference type="SUPFAM" id="SSF116734">
    <property type="entry name" value="DNA methylase specificity domain"/>
    <property type="match status" value="2"/>
</dbReference>
<dbReference type="Proteomes" id="UP000434580">
    <property type="component" value="Unassembled WGS sequence"/>
</dbReference>
<dbReference type="PANTHER" id="PTHR43140:SF1">
    <property type="entry name" value="TYPE I RESTRICTION ENZYME ECOKI SPECIFICITY SUBUNIT"/>
    <property type="match status" value="1"/>
</dbReference>
<organism evidence="5 6">
    <name type="scientific">BD1-7 clade bacterium</name>
    <dbReference type="NCBI Taxonomy" id="2029982"/>
    <lineage>
        <taxon>Bacteria</taxon>
        <taxon>Pseudomonadati</taxon>
        <taxon>Pseudomonadota</taxon>
        <taxon>Gammaproteobacteria</taxon>
        <taxon>Cellvibrionales</taxon>
        <taxon>Spongiibacteraceae</taxon>
        <taxon>BD1-7 clade</taxon>
    </lineage>
</organism>
<feature type="domain" description="Type I restriction modification DNA specificity" evidence="4">
    <location>
        <begin position="277"/>
        <end position="389"/>
    </location>
</feature>
<dbReference type="GO" id="GO:0009307">
    <property type="term" value="P:DNA restriction-modification system"/>
    <property type="evidence" value="ECO:0007669"/>
    <property type="project" value="UniProtKB-KW"/>
</dbReference>
<dbReference type="PANTHER" id="PTHR43140">
    <property type="entry name" value="TYPE-1 RESTRICTION ENZYME ECOKI SPECIFICITY PROTEIN"/>
    <property type="match status" value="1"/>
</dbReference>
<accession>A0A5S9PA79</accession>
<keyword evidence="2" id="KW-0680">Restriction system</keyword>
<dbReference type="InterPro" id="IPR044946">
    <property type="entry name" value="Restrct_endonuc_typeI_TRD_sf"/>
</dbReference>
<reference evidence="5 6" key="1">
    <citation type="submission" date="2019-11" db="EMBL/GenBank/DDBJ databases">
        <authorList>
            <person name="Holert J."/>
        </authorList>
    </citation>
    <scope>NUCLEOTIDE SEQUENCE [LARGE SCALE GENOMIC DNA]</scope>
    <source>
        <strain evidence="5">BC5_2</strain>
    </source>
</reference>
<keyword evidence="3" id="KW-0238">DNA-binding</keyword>
<dbReference type="Gene3D" id="3.90.220.20">
    <property type="entry name" value="DNA methylase specificity domains"/>
    <property type="match status" value="2"/>
</dbReference>
<gene>
    <name evidence="5" type="primary">hsdS</name>
    <name evidence="5" type="ORF">DPBNPPHM_03917</name>
</gene>
<name>A0A5S9PA79_9GAMM</name>
<dbReference type="CDD" id="cd17246">
    <property type="entry name" value="RMtype1_S_SonII-TRD2-CR2_like"/>
    <property type="match status" value="1"/>
</dbReference>
<protein>
    <submittedName>
        <fullName evidence="5">Type-1 restriction enzyme EcoKI specificity protein</fullName>
    </submittedName>
</protein>
<dbReference type="EMBL" id="CACSII010000009">
    <property type="protein sequence ID" value="CAA0101530.1"/>
    <property type="molecule type" value="Genomic_DNA"/>
</dbReference>
<comment type="similarity">
    <text evidence="1">Belongs to the type-I restriction system S methylase family.</text>
</comment>
<dbReference type="OrthoDB" id="5677527at2"/>
<evidence type="ECO:0000256" key="3">
    <source>
        <dbReference type="ARBA" id="ARBA00023125"/>
    </source>
</evidence>
<evidence type="ECO:0000256" key="2">
    <source>
        <dbReference type="ARBA" id="ARBA00022747"/>
    </source>
</evidence>
<dbReference type="InterPro" id="IPR051212">
    <property type="entry name" value="Type-I_RE_S_subunit"/>
</dbReference>
<sequence length="451" mass="51026">MSELPKGWVKTELQSLFVFVIGGDWGKADDFTERGYEDVYCIRGSEFRNWNKEKGVTASHRKVKASSLEKRKLELGDILIEISGGGPDQPVGRTVLIDEASLANNPEFPKVCTNFLRLTRPSVDVDSRYLNYFLRHFYLSGEVVRYQGGSNNLRNLKFKEYSKIDVMLAPYNEQIRIANKLDTLLVKVDKAQARLDKIPTILKRFRQAVLAAATSGELTGVTIKEWKVEKLSSLADKIVDCPHSTPKWTDEGKLCVRTTAFKPFKLDLTDQKFVSEETYIKRVSRLKPEENDILYSREGAILGIACQIPKGVELCLGQRMIVIRAGENIDPKYLTIVLNSPVITDFVKSLTIGNAAPRINMSVIRDFNIPYPNMEIQKEIVRSVEKLFSLADRVETKYSHSKNQLDKLTQSTLAKAFRGELVTQDPNDESAELLLERIIAAKSNARTKSKK</sequence>
<dbReference type="Pfam" id="PF01420">
    <property type="entry name" value="Methylase_S"/>
    <property type="match status" value="1"/>
</dbReference>
<dbReference type="AlphaFoldDB" id="A0A5S9PA79"/>
<evidence type="ECO:0000259" key="4">
    <source>
        <dbReference type="Pfam" id="PF01420"/>
    </source>
</evidence>
<dbReference type="GO" id="GO:0003677">
    <property type="term" value="F:DNA binding"/>
    <property type="evidence" value="ECO:0007669"/>
    <property type="project" value="UniProtKB-KW"/>
</dbReference>
<evidence type="ECO:0000313" key="6">
    <source>
        <dbReference type="Proteomes" id="UP000434580"/>
    </source>
</evidence>
<evidence type="ECO:0000256" key="1">
    <source>
        <dbReference type="ARBA" id="ARBA00010923"/>
    </source>
</evidence>